<name>A0ABR1S403_9PEZI</name>
<evidence type="ECO:0000313" key="3">
    <source>
        <dbReference type="Proteomes" id="UP001396898"/>
    </source>
</evidence>
<accession>A0ABR1S403</accession>
<keyword evidence="1" id="KW-0732">Signal</keyword>
<gene>
    <name evidence="2" type="ORF">PG991_003582</name>
</gene>
<feature type="signal peptide" evidence="1">
    <location>
        <begin position="1"/>
        <end position="19"/>
    </location>
</feature>
<dbReference type="PANTHER" id="PTHR35605">
    <property type="entry name" value="ECP2 EFFECTOR PROTEIN DOMAIN-CONTAINING PROTEIN-RELATED"/>
    <property type="match status" value="1"/>
</dbReference>
<feature type="chain" id="PRO_5047209142" evidence="1">
    <location>
        <begin position="20"/>
        <end position="165"/>
    </location>
</feature>
<evidence type="ECO:0000256" key="1">
    <source>
        <dbReference type="SAM" id="SignalP"/>
    </source>
</evidence>
<comment type="caution">
    <text evidence="2">The sequence shown here is derived from an EMBL/GenBank/DDBJ whole genome shotgun (WGS) entry which is preliminary data.</text>
</comment>
<dbReference type="PANTHER" id="PTHR35605:SF1">
    <property type="entry name" value="ECP2 EFFECTOR PROTEIN DOMAIN-CONTAINING PROTEIN-RELATED"/>
    <property type="match status" value="1"/>
</dbReference>
<dbReference type="Proteomes" id="UP001396898">
    <property type="component" value="Unassembled WGS sequence"/>
</dbReference>
<reference evidence="2 3" key="1">
    <citation type="submission" date="2023-01" db="EMBL/GenBank/DDBJ databases">
        <title>Analysis of 21 Apiospora genomes using comparative genomics revels a genus with tremendous synthesis potential of carbohydrate active enzymes and secondary metabolites.</title>
        <authorList>
            <person name="Sorensen T."/>
        </authorList>
    </citation>
    <scope>NUCLEOTIDE SEQUENCE [LARGE SCALE GENOMIC DNA]</scope>
    <source>
        <strain evidence="2 3">CBS 20057</strain>
    </source>
</reference>
<evidence type="ECO:0000313" key="2">
    <source>
        <dbReference type="EMBL" id="KAK8026526.1"/>
    </source>
</evidence>
<sequence length="165" mass="17031">MKNIQSIFIASVLTVGISAMPNPRGIDVASEATTNLTHLQSRDQDPRGPFCDISGYRATLQSKIRDDIAKLHKLEGDCTAPAGPSGCVRVSCTNGGAVWMCNDNSSPSRAPCSLLGDYAQAILDKCGKKVGGHKEVQGQLFDAGAGPGGSGGWGNVVVGLDSAPC</sequence>
<protein>
    <submittedName>
        <fullName evidence="2">Uncharacterized protein</fullName>
    </submittedName>
</protein>
<keyword evidence="3" id="KW-1185">Reference proteome</keyword>
<dbReference type="EMBL" id="JAQQWI010000007">
    <property type="protein sequence ID" value="KAK8026526.1"/>
    <property type="molecule type" value="Genomic_DNA"/>
</dbReference>
<organism evidence="2 3">
    <name type="scientific">Apiospora marii</name>
    <dbReference type="NCBI Taxonomy" id="335849"/>
    <lineage>
        <taxon>Eukaryota</taxon>
        <taxon>Fungi</taxon>
        <taxon>Dikarya</taxon>
        <taxon>Ascomycota</taxon>
        <taxon>Pezizomycotina</taxon>
        <taxon>Sordariomycetes</taxon>
        <taxon>Xylariomycetidae</taxon>
        <taxon>Amphisphaeriales</taxon>
        <taxon>Apiosporaceae</taxon>
        <taxon>Apiospora</taxon>
    </lineage>
</organism>
<proteinExistence type="predicted"/>